<keyword evidence="4 6" id="KW-0450">Lipoyl</keyword>
<dbReference type="SUPFAM" id="SSF51230">
    <property type="entry name" value="Single hybrid motif"/>
    <property type="match status" value="1"/>
</dbReference>
<dbReference type="PANTHER" id="PTHR43178">
    <property type="entry name" value="DIHYDROLIPOAMIDE ACETYLTRANSFERASE COMPONENT OF PYRUVATE DEHYDROGENASE COMPLEX"/>
    <property type="match status" value="1"/>
</dbReference>
<evidence type="ECO:0000313" key="9">
    <source>
        <dbReference type="EMBL" id="GAK50457.1"/>
    </source>
</evidence>
<organism evidence="9">
    <name type="scientific">Candidatus Moduliflexus flocculans</name>
    <dbReference type="NCBI Taxonomy" id="1499966"/>
    <lineage>
        <taxon>Bacteria</taxon>
        <taxon>Candidatus Moduliflexota</taxon>
        <taxon>Candidatus Moduliflexia</taxon>
        <taxon>Candidatus Moduliflexales</taxon>
        <taxon>Candidatus Moduliflexaceae</taxon>
    </lineage>
</organism>
<dbReference type="InterPro" id="IPR000089">
    <property type="entry name" value="Biotin_lipoyl"/>
</dbReference>
<evidence type="ECO:0000259" key="7">
    <source>
        <dbReference type="PROSITE" id="PS50968"/>
    </source>
</evidence>
<dbReference type="Gene3D" id="3.30.559.10">
    <property type="entry name" value="Chloramphenicol acetyltransferase-like domain"/>
    <property type="match status" value="1"/>
</dbReference>
<dbReference type="AlphaFoldDB" id="A0A0S6VXB7"/>
<dbReference type="InterPro" id="IPR023213">
    <property type="entry name" value="CAT-like_dom_sf"/>
</dbReference>
<reference evidence="9" key="1">
    <citation type="journal article" date="2015" name="PeerJ">
        <title>First genomic representation of candidate bacterial phylum KSB3 points to enhanced environmental sensing as a trigger of wastewater bulking.</title>
        <authorList>
            <person name="Sekiguchi Y."/>
            <person name="Ohashi A."/>
            <person name="Parks D.H."/>
            <person name="Yamauchi T."/>
            <person name="Tyson G.W."/>
            <person name="Hugenholtz P."/>
        </authorList>
    </citation>
    <scope>NUCLEOTIDE SEQUENCE [LARGE SCALE GENOMIC DNA]</scope>
</reference>
<evidence type="ECO:0000259" key="8">
    <source>
        <dbReference type="PROSITE" id="PS51826"/>
    </source>
</evidence>
<dbReference type="Pfam" id="PF02817">
    <property type="entry name" value="E3_binding"/>
    <property type="match status" value="1"/>
</dbReference>
<keyword evidence="3 6" id="KW-0808">Transferase</keyword>
<dbReference type="GO" id="GO:0005737">
    <property type="term" value="C:cytoplasm"/>
    <property type="evidence" value="ECO:0007669"/>
    <property type="project" value="TreeGrafter"/>
</dbReference>
<dbReference type="InterPro" id="IPR011053">
    <property type="entry name" value="Single_hybrid_motif"/>
</dbReference>
<name>A0A0S6VXB7_9BACT</name>
<evidence type="ECO:0000256" key="3">
    <source>
        <dbReference type="ARBA" id="ARBA00022679"/>
    </source>
</evidence>
<evidence type="ECO:0000313" key="10">
    <source>
        <dbReference type="Proteomes" id="UP000030700"/>
    </source>
</evidence>
<evidence type="ECO:0000256" key="1">
    <source>
        <dbReference type="ARBA" id="ARBA00001938"/>
    </source>
</evidence>
<dbReference type="SUPFAM" id="SSF47005">
    <property type="entry name" value="Peripheral subunit-binding domain of 2-oxo acid dehydrogenase complex"/>
    <property type="match status" value="1"/>
</dbReference>
<keyword evidence="9" id="KW-0670">Pyruvate</keyword>
<comment type="similarity">
    <text evidence="2 6">Belongs to the 2-oxoacid dehydrogenase family.</text>
</comment>
<gene>
    <name evidence="9" type="ORF">U14_01688</name>
</gene>
<dbReference type="EMBL" id="DF820456">
    <property type="protein sequence ID" value="GAK50457.1"/>
    <property type="molecule type" value="Genomic_DNA"/>
</dbReference>
<dbReference type="InterPro" id="IPR050743">
    <property type="entry name" value="2-oxoacid_DH_E2_comp"/>
</dbReference>
<dbReference type="Gene3D" id="2.40.50.100">
    <property type="match status" value="1"/>
</dbReference>
<dbReference type="EC" id="2.3.1.-" evidence="6"/>
<feature type="domain" description="Lipoyl-binding" evidence="7">
    <location>
        <begin position="1"/>
        <end position="76"/>
    </location>
</feature>
<dbReference type="STRING" id="1499966.U14_01688"/>
<evidence type="ECO:0000256" key="2">
    <source>
        <dbReference type="ARBA" id="ARBA00007317"/>
    </source>
</evidence>
<dbReference type="InterPro" id="IPR036625">
    <property type="entry name" value="E3-bd_dom_sf"/>
</dbReference>
<evidence type="ECO:0000256" key="6">
    <source>
        <dbReference type="RuleBase" id="RU003423"/>
    </source>
</evidence>
<evidence type="ECO:0000256" key="4">
    <source>
        <dbReference type="ARBA" id="ARBA00022823"/>
    </source>
</evidence>
<accession>A0A0S6VXB7</accession>
<dbReference type="GO" id="GO:0031405">
    <property type="term" value="F:lipoic acid binding"/>
    <property type="evidence" value="ECO:0007669"/>
    <property type="project" value="TreeGrafter"/>
</dbReference>
<evidence type="ECO:0000256" key="5">
    <source>
        <dbReference type="ARBA" id="ARBA00023315"/>
    </source>
</evidence>
<sequence length="415" mass="45576">MYEIVMPKLEQSMESGTITCWHKHEGDQINQGDVIFEVETEKMTIDVESPFSGYLRKIIRQVGEDVKVLELVAYLGALDENIPNDIANQNKQPETPMASEKKIPMMPVQKQPSERIRISPLARKICRELGLDYQTELIHGSAPGGRILKADVLAYLAQKQTAAAAQVVQKPPREDVGAVPASAAITIQSATPLAGIRKVIAQRMSLSKQTIPHIVLNATADATALIALREKLKTKVLGDIGLKLTYTDFLLKMCALALRKYRQINASLHDQTCLIYADINVGFAVAVGENLVVPTIYQCDRLSLAEIARKKQELIEKAHAGKLQFADISNGTFTLTNLGMFRVRSSSPIINPPQTAILAVGEIYQAPAVVNNTIGIRSLVELSLACDHRLIDGAAGAKFLQHIVELIEEPEMLML</sequence>
<dbReference type="Gene3D" id="4.10.320.10">
    <property type="entry name" value="E3-binding domain"/>
    <property type="match status" value="1"/>
</dbReference>
<dbReference type="CDD" id="cd06849">
    <property type="entry name" value="lipoyl_domain"/>
    <property type="match status" value="1"/>
</dbReference>
<dbReference type="Proteomes" id="UP000030700">
    <property type="component" value="Unassembled WGS sequence"/>
</dbReference>
<keyword evidence="10" id="KW-1185">Reference proteome</keyword>
<proteinExistence type="inferred from homology"/>
<dbReference type="GO" id="GO:0016407">
    <property type="term" value="F:acetyltransferase activity"/>
    <property type="evidence" value="ECO:0007669"/>
    <property type="project" value="TreeGrafter"/>
</dbReference>
<keyword evidence="5 6" id="KW-0012">Acyltransferase</keyword>
<dbReference type="SUPFAM" id="SSF52777">
    <property type="entry name" value="CoA-dependent acyltransferases"/>
    <property type="match status" value="1"/>
</dbReference>
<feature type="domain" description="Peripheral subunit-binding (PSBD)" evidence="8">
    <location>
        <begin position="117"/>
        <end position="156"/>
    </location>
</feature>
<dbReference type="Pfam" id="PF00364">
    <property type="entry name" value="Biotin_lipoyl"/>
    <property type="match status" value="1"/>
</dbReference>
<dbReference type="Pfam" id="PF00198">
    <property type="entry name" value="2-oxoacid_dh"/>
    <property type="match status" value="1"/>
</dbReference>
<dbReference type="PANTHER" id="PTHR43178:SF5">
    <property type="entry name" value="LIPOAMIDE ACYLTRANSFERASE COMPONENT OF BRANCHED-CHAIN ALPHA-KETO ACID DEHYDROGENASE COMPLEX, MITOCHONDRIAL"/>
    <property type="match status" value="1"/>
</dbReference>
<dbReference type="PROSITE" id="PS50968">
    <property type="entry name" value="BIOTINYL_LIPOYL"/>
    <property type="match status" value="1"/>
</dbReference>
<comment type="cofactor">
    <cofactor evidence="1 6">
        <name>(R)-lipoate</name>
        <dbReference type="ChEBI" id="CHEBI:83088"/>
    </cofactor>
</comment>
<dbReference type="HOGENOM" id="CLU_016733_0_0_0"/>
<protein>
    <recommendedName>
        <fullName evidence="6">Dihydrolipoamide acetyltransferase component of pyruvate dehydrogenase complex</fullName>
        <ecNumber evidence="6">2.3.1.-</ecNumber>
    </recommendedName>
</protein>
<dbReference type="InterPro" id="IPR001078">
    <property type="entry name" value="2-oxoacid_DH_actylTfrase"/>
</dbReference>
<dbReference type="InterPro" id="IPR004167">
    <property type="entry name" value="PSBD"/>
</dbReference>
<dbReference type="PROSITE" id="PS51826">
    <property type="entry name" value="PSBD"/>
    <property type="match status" value="1"/>
</dbReference>